<dbReference type="EMBL" id="AP018586">
    <property type="protein sequence ID" value="BBD91757.1"/>
    <property type="molecule type" value="Genomic_DNA"/>
</dbReference>
<keyword evidence="1" id="KW-1133">Transmembrane helix</keyword>
<dbReference type="Proteomes" id="UP000274772">
    <property type="component" value="Chromosome"/>
</dbReference>
<feature type="transmembrane region" description="Helical" evidence="1">
    <location>
        <begin position="5"/>
        <end position="23"/>
    </location>
</feature>
<organism evidence="2 3">
    <name type="scientific">Staphylococcus caprae</name>
    <dbReference type="NCBI Taxonomy" id="29380"/>
    <lineage>
        <taxon>Bacteria</taxon>
        <taxon>Bacillati</taxon>
        <taxon>Bacillota</taxon>
        <taxon>Bacilli</taxon>
        <taxon>Bacillales</taxon>
        <taxon>Staphylococcaceae</taxon>
        <taxon>Staphylococcus</taxon>
    </lineage>
</organism>
<feature type="transmembrane region" description="Helical" evidence="1">
    <location>
        <begin position="29"/>
        <end position="48"/>
    </location>
</feature>
<keyword evidence="1" id="KW-0472">Membrane</keyword>
<dbReference type="GeneID" id="58050414"/>
<name>A0ABM7FV04_9STAP</name>
<protein>
    <submittedName>
        <fullName evidence="2">Uncharacterized protein</fullName>
    </submittedName>
</protein>
<gene>
    <name evidence="2" type="ORF">JMUB590_0647</name>
</gene>
<feature type="transmembrane region" description="Helical" evidence="1">
    <location>
        <begin position="168"/>
        <end position="189"/>
    </location>
</feature>
<feature type="transmembrane region" description="Helical" evidence="1">
    <location>
        <begin position="68"/>
        <end position="86"/>
    </location>
</feature>
<evidence type="ECO:0000313" key="3">
    <source>
        <dbReference type="Proteomes" id="UP000274772"/>
    </source>
</evidence>
<proteinExistence type="predicted"/>
<evidence type="ECO:0000256" key="1">
    <source>
        <dbReference type="SAM" id="Phobius"/>
    </source>
</evidence>
<accession>A0ABM7FV04</accession>
<reference evidence="2 3" key="1">
    <citation type="submission" date="2018-05" db="EMBL/GenBank/DDBJ databases">
        <title>Complete genome sequencing of three human clinical isolates of Staphylococcus caprae reveals virulence factors similar to those of S. epidermidis and S. capitis.</title>
        <authorList>
            <person name="Watanabe S."/>
            <person name="Cui L."/>
        </authorList>
    </citation>
    <scope>NUCLEOTIDE SEQUENCE [LARGE SCALE GENOMIC DNA]</scope>
    <source>
        <strain evidence="2 3">JMUB590</strain>
    </source>
</reference>
<keyword evidence="1" id="KW-0812">Transmembrane</keyword>
<keyword evidence="3" id="KW-1185">Reference proteome</keyword>
<sequence>MRTFLIRFLPYILLTIGIGSIIIFNYNPIITISIFLVLCIYNVLVNLYLVNENITKGMIWIHPIIDRILGAIAAIVYLGMFSWVILRHITFPTVFFIVLLTGLITLYLEYKLKIIDDKKGKQEKYINDTSMADYKVVSHRTEKIFKITSIITTVMSILLIILSLYLKWWILFGVSIALLIIVAIALSIYEKYFTTRIEE</sequence>
<feature type="transmembrane region" description="Helical" evidence="1">
    <location>
        <begin position="92"/>
        <end position="110"/>
    </location>
</feature>
<evidence type="ECO:0000313" key="2">
    <source>
        <dbReference type="EMBL" id="BBD91757.1"/>
    </source>
</evidence>
<dbReference type="RefSeq" id="WP_232019007.1">
    <property type="nucleotide sequence ID" value="NZ_AP018585.1"/>
</dbReference>
<feature type="transmembrane region" description="Helical" evidence="1">
    <location>
        <begin position="144"/>
        <end position="162"/>
    </location>
</feature>